<dbReference type="AlphaFoldDB" id="A0A392MRX2"/>
<feature type="non-terminal residue" evidence="2">
    <location>
        <position position="1"/>
    </location>
</feature>
<name>A0A392MRX2_9FABA</name>
<accession>A0A392MRX2</accession>
<feature type="compositionally biased region" description="Basic residues" evidence="1">
    <location>
        <begin position="74"/>
        <end position="88"/>
    </location>
</feature>
<proteinExistence type="predicted"/>
<protein>
    <recommendedName>
        <fullName evidence="4">Gag-pol polyprotein</fullName>
    </recommendedName>
</protein>
<evidence type="ECO:0008006" key="4">
    <source>
        <dbReference type="Google" id="ProtNLM"/>
    </source>
</evidence>
<evidence type="ECO:0000256" key="1">
    <source>
        <dbReference type="SAM" id="MobiDB-lite"/>
    </source>
</evidence>
<comment type="caution">
    <text evidence="2">The sequence shown here is derived from an EMBL/GenBank/DDBJ whole genome shotgun (WGS) entry which is preliminary data.</text>
</comment>
<keyword evidence="3" id="KW-1185">Reference proteome</keyword>
<reference evidence="2 3" key="1">
    <citation type="journal article" date="2018" name="Front. Plant Sci.">
        <title>Red Clover (Trifolium pratense) and Zigzag Clover (T. medium) - A Picture of Genomic Similarities and Differences.</title>
        <authorList>
            <person name="Dluhosova J."/>
            <person name="Istvanek J."/>
            <person name="Nedelnik J."/>
            <person name="Repkova J."/>
        </authorList>
    </citation>
    <scope>NUCLEOTIDE SEQUENCE [LARGE SCALE GENOMIC DNA]</scope>
    <source>
        <strain evidence="3">cv. 10/8</strain>
        <tissue evidence="2">Leaf</tissue>
    </source>
</reference>
<organism evidence="2 3">
    <name type="scientific">Trifolium medium</name>
    <dbReference type="NCBI Taxonomy" id="97028"/>
    <lineage>
        <taxon>Eukaryota</taxon>
        <taxon>Viridiplantae</taxon>
        <taxon>Streptophyta</taxon>
        <taxon>Embryophyta</taxon>
        <taxon>Tracheophyta</taxon>
        <taxon>Spermatophyta</taxon>
        <taxon>Magnoliopsida</taxon>
        <taxon>eudicotyledons</taxon>
        <taxon>Gunneridae</taxon>
        <taxon>Pentapetalae</taxon>
        <taxon>rosids</taxon>
        <taxon>fabids</taxon>
        <taxon>Fabales</taxon>
        <taxon>Fabaceae</taxon>
        <taxon>Papilionoideae</taxon>
        <taxon>50 kb inversion clade</taxon>
        <taxon>NPAAA clade</taxon>
        <taxon>Hologalegina</taxon>
        <taxon>IRL clade</taxon>
        <taxon>Trifolieae</taxon>
        <taxon>Trifolium</taxon>
    </lineage>
</organism>
<sequence length="278" mass="30790">PGLLPGTRSNKVQTLRAHPQSCRYDMVQRSRRRLHRLVERAVQSILIPLHSAETPTEDDGLAQQHHPREGRIPKGLHRKKPKKKRVTQKKTITQEEEGITPKKRVEAIEDKGEDINEDGRDPGKRPFVAAITGGFTKLPNSPTRGEPKIKEIENKSLTTTSIIGGPSNPKGRSGGTTKRWIAEMCSVKTDTANPKKGGRLVLGFNDDEYPGGTPNEIFPLIVIATMAHHDVSRILIDQGSSCDVMYQELLEKLGMKKEDLSSNEGTDLQGFNGSTIRP</sequence>
<dbReference type="EMBL" id="LXQA010017960">
    <property type="protein sequence ID" value="MCH90267.1"/>
    <property type="molecule type" value="Genomic_DNA"/>
</dbReference>
<dbReference type="Proteomes" id="UP000265520">
    <property type="component" value="Unassembled WGS sequence"/>
</dbReference>
<feature type="region of interest" description="Disordered" evidence="1">
    <location>
        <begin position="49"/>
        <end position="107"/>
    </location>
</feature>
<gene>
    <name evidence="2" type="ORF">A2U01_0011180</name>
</gene>
<evidence type="ECO:0000313" key="2">
    <source>
        <dbReference type="EMBL" id="MCH90267.1"/>
    </source>
</evidence>
<evidence type="ECO:0000313" key="3">
    <source>
        <dbReference type="Proteomes" id="UP000265520"/>
    </source>
</evidence>